<proteinExistence type="predicted"/>
<reference evidence="1 2" key="1">
    <citation type="submission" date="2024-09" db="EMBL/GenBank/DDBJ databases">
        <title>Chromosome-scale assembly of Riccia fluitans.</title>
        <authorList>
            <person name="Paukszto L."/>
            <person name="Sawicki J."/>
            <person name="Karawczyk K."/>
            <person name="Piernik-Szablinska J."/>
            <person name="Szczecinska M."/>
            <person name="Mazdziarz M."/>
        </authorList>
    </citation>
    <scope>NUCLEOTIDE SEQUENCE [LARGE SCALE GENOMIC DNA]</scope>
    <source>
        <strain evidence="1">Rf_01</strain>
        <tissue evidence="1">Aerial parts of the thallus</tissue>
    </source>
</reference>
<evidence type="ECO:0000313" key="1">
    <source>
        <dbReference type="EMBL" id="KAL2610072.1"/>
    </source>
</evidence>
<name>A0ABD1XM97_9MARC</name>
<accession>A0ABD1XM97</accession>
<dbReference type="AlphaFoldDB" id="A0ABD1XM97"/>
<dbReference type="Proteomes" id="UP001605036">
    <property type="component" value="Unassembled WGS sequence"/>
</dbReference>
<organism evidence="1 2">
    <name type="scientific">Riccia fluitans</name>
    <dbReference type="NCBI Taxonomy" id="41844"/>
    <lineage>
        <taxon>Eukaryota</taxon>
        <taxon>Viridiplantae</taxon>
        <taxon>Streptophyta</taxon>
        <taxon>Embryophyta</taxon>
        <taxon>Marchantiophyta</taxon>
        <taxon>Marchantiopsida</taxon>
        <taxon>Marchantiidae</taxon>
        <taxon>Marchantiales</taxon>
        <taxon>Ricciaceae</taxon>
        <taxon>Riccia</taxon>
    </lineage>
</organism>
<dbReference type="EMBL" id="JBHFFA010000008">
    <property type="protein sequence ID" value="KAL2610072.1"/>
    <property type="molecule type" value="Genomic_DNA"/>
</dbReference>
<evidence type="ECO:0000313" key="2">
    <source>
        <dbReference type="Proteomes" id="UP001605036"/>
    </source>
</evidence>
<comment type="caution">
    <text evidence="1">The sequence shown here is derived from an EMBL/GenBank/DDBJ whole genome shotgun (WGS) entry which is preliminary data.</text>
</comment>
<gene>
    <name evidence="1" type="ORF">R1flu_028645</name>
</gene>
<keyword evidence="2" id="KW-1185">Reference proteome</keyword>
<protein>
    <submittedName>
        <fullName evidence="1">Uncharacterized protein</fullName>
    </submittedName>
</protein>
<sequence>MALVLFDLLTCWSRAVWYKEEDFFVVLKYCFAFGVFISKVGNSVLKQQQLDGVTESAKIWAEAPESAWVRFTGSWDRNVLNVDGKISKCCLEGQTGGSKFWLFSRRIAFLRHDLVISQASSRLGQMPYWLP</sequence>